<keyword evidence="1 4" id="KW-0489">Methyltransferase</keyword>
<dbReference type="Pfam" id="PF05185">
    <property type="entry name" value="PRMT5"/>
    <property type="match status" value="1"/>
</dbReference>
<dbReference type="Gene3D" id="3.40.50.150">
    <property type="entry name" value="Vaccinia Virus protein VP39"/>
    <property type="match status" value="1"/>
</dbReference>
<proteinExistence type="inferred from homology"/>
<dbReference type="GO" id="GO:0006355">
    <property type="term" value="P:regulation of DNA-templated transcription"/>
    <property type="evidence" value="ECO:0007669"/>
    <property type="project" value="TreeGrafter"/>
</dbReference>
<dbReference type="EMBL" id="ML121587">
    <property type="protein sequence ID" value="RPB19607.1"/>
    <property type="molecule type" value="Genomic_DNA"/>
</dbReference>
<name>A0A3N4L9N5_9PEZI</name>
<feature type="binding site" evidence="6">
    <location>
        <position position="336"/>
    </location>
    <ligand>
        <name>S-adenosyl-L-methionine</name>
        <dbReference type="ChEBI" id="CHEBI:59789"/>
    </ligand>
</feature>
<evidence type="ECO:0000259" key="9">
    <source>
        <dbReference type="Pfam" id="PF17285"/>
    </source>
</evidence>
<evidence type="ECO:0000256" key="3">
    <source>
        <dbReference type="ARBA" id="ARBA00022691"/>
    </source>
</evidence>
<comment type="similarity">
    <text evidence="4">Belongs to the class I-like SAM-binding methyltransferase superfamily.</text>
</comment>
<dbReference type="InterPro" id="IPR035247">
    <property type="entry name" value="PRMT5_TIM"/>
</dbReference>
<dbReference type="PANTHER" id="PTHR10738:SF0">
    <property type="entry name" value="PROTEIN ARGININE N-METHYLTRANSFERASE 5"/>
    <property type="match status" value="1"/>
</dbReference>
<organism evidence="11 12">
    <name type="scientific">Terfezia boudieri ATCC MYA-4762</name>
    <dbReference type="NCBI Taxonomy" id="1051890"/>
    <lineage>
        <taxon>Eukaryota</taxon>
        <taxon>Fungi</taxon>
        <taxon>Dikarya</taxon>
        <taxon>Ascomycota</taxon>
        <taxon>Pezizomycotina</taxon>
        <taxon>Pezizomycetes</taxon>
        <taxon>Pezizales</taxon>
        <taxon>Pezizaceae</taxon>
        <taxon>Terfezia</taxon>
    </lineage>
</organism>
<keyword evidence="12" id="KW-1185">Reference proteome</keyword>
<dbReference type="Gene3D" id="3.20.20.150">
    <property type="entry name" value="Divalent-metal-dependent TIM barrel enzymes"/>
    <property type="match status" value="1"/>
</dbReference>
<gene>
    <name evidence="11" type="ORF">L211DRAFT_859032</name>
</gene>
<dbReference type="GO" id="GO:0032259">
    <property type="term" value="P:methylation"/>
    <property type="evidence" value="ECO:0007669"/>
    <property type="project" value="UniProtKB-KW"/>
</dbReference>
<evidence type="ECO:0000256" key="4">
    <source>
        <dbReference type="PIRNR" id="PIRNR015894"/>
    </source>
</evidence>
<dbReference type="OrthoDB" id="1368803at2759"/>
<accession>A0A3N4L9N5</accession>
<dbReference type="STRING" id="1051890.A0A3N4L9N5"/>
<dbReference type="PROSITE" id="PS51678">
    <property type="entry name" value="SAM_MT_PRMT"/>
    <property type="match status" value="1"/>
</dbReference>
<protein>
    <recommendedName>
        <fullName evidence="4">Protein arginine N-methyltransferase</fullName>
    </recommendedName>
</protein>
<evidence type="ECO:0000256" key="2">
    <source>
        <dbReference type="ARBA" id="ARBA00022679"/>
    </source>
</evidence>
<dbReference type="Pfam" id="PF17286">
    <property type="entry name" value="PRMT5_C"/>
    <property type="match status" value="1"/>
</dbReference>
<dbReference type="Proteomes" id="UP000267821">
    <property type="component" value="Unassembled WGS sequence"/>
</dbReference>
<dbReference type="GO" id="GO:0016274">
    <property type="term" value="F:protein-arginine N-methyltransferase activity"/>
    <property type="evidence" value="ECO:0007669"/>
    <property type="project" value="InterPro"/>
</dbReference>
<evidence type="ECO:0000313" key="12">
    <source>
        <dbReference type="Proteomes" id="UP000267821"/>
    </source>
</evidence>
<feature type="binding site" evidence="6">
    <location>
        <begin position="345"/>
        <end position="346"/>
    </location>
    <ligand>
        <name>S-adenosyl-L-methionine</name>
        <dbReference type="ChEBI" id="CHEBI:59789"/>
    </ligand>
</feature>
<feature type="domain" description="PRMT5 oligomerisation" evidence="10">
    <location>
        <begin position="475"/>
        <end position="676"/>
    </location>
</feature>
<sequence length="676" mass="75995">MAERGRGIGICGDVEEMKEFGWEDALFVLTGGYCWKYDLVTSFITNMTFRGRVEQTLSEASTEGKSVVGIRSMDDDEVNIHPAEYVQQVVSFTAPWIELDSDDPLVAHVSKQVLRHEVAYASFCGVNNIVIAGPRRRANIAQYAHAVASVLTTSPYIQFHIDLSLVEDESANADTGNLSHIYDSYAMWDLWNTVRSVCKYNPRLSLSLKIPPKLPNMDIQTRWFTEPIRILNIQASIYVPNAKGFPVLSKSHQNLINRYMKQRPAPFILLGDTPLLPSTPTARKGPHDSLNWLHYLQHMSKNQKPLSAVEKFGAGYQDYLQAPLQPLTDNLESTTYEVFERDPVKYEQYEKATRLALEERDPDSTTIVAVVGAGRGPLVSRALQAAESAGRNVQLFAVEKNPNAYVTLLRHNRETWGGRVTVIKSDMRSWKPSFKVDILISELLGSFGDNELSPECLDGVQGVLNPAGGISIPTSYSAHYSPLMAPKIHADISGRLSADPNGPETPYVVYLHQVELLAENQYIHNAWEFTHPQPVNAFAPSSIAGLQASGLTEGYNEHNIRFSKCTFKIPRRGIVHGLGGYFESVLYRDVELSTRPDTIDAKSKDMISWFPIFFPLKNPIYVPDLSELDISMWRLTDDKKVWYEWIVEAYTVLDDDQRFRLGVSDLHSSKKVACLM</sequence>
<evidence type="ECO:0000256" key="1">
    <source>
        <dbReference type="ARBA" id="ARBA00022603"/>
    </source>
</evidence>
<dbReference type="InterPro" id="IPR007857">
    <property type="entry name" value="Arg_MeTrfase_PRMT5"/>
</dbReference>
<dbReference type="PIRSF" id="PIRSF015894">
    <property type="entry name" value="Skb1_MeTrfase"/>
    <property type="match status" value="1"/>
</dbReference>
<feature type="domain" description="PRMT5 arginine-N-methyltransferase" evidence="8">
    <location>
        <begin position="309"/>
        <end position="472"/>
    </location>
</feature>
<evidence type="ECO:0000256" key="5">
    <source>
        <dbReference type="PIRSR" id="PIRSR015894-1"/>
    </source>
</evidence>
<reference evidence="11 12" key="1">
    <citation type="journal article" date="2018" name="Nat. Ecol. Evol.">
        <title>Pezizomycetes genomes reveal the molecular basis of ectomycorrhizal truffle lifestyle.</title>
        <authorList>
            <person name="Murat C."/>
            <person name="Payen T."/>
            <person name="Noel B."/>
            <person name="Kuo A."/>
            <person name="Morin E."/>
            <person name="Chen J."/>
            <person name="Kohler A."/>
            <person name="Krizsan K."/>
            <person name="Balestrini R."/>
            <person name="Da Silva C."/>
            <person name="Montanini B."/>
            <person name="Hainaut M."/>
            <person name="Levati E."/>
            <person name="Barry K.W."/>
            <person name="Belfiori B."/>
            <person name="Cichocki N."/>
            <person name="Clum A."/>
            <person name="Dockter R.B."/>
            <person name="Fauchery L."/>
            <person name="Guy J."/>
            <person name="Iotti M."/>
            <person name="Le Tacon F."/>
            <person name="Lindquist E.A."/>
            <person name="Lipzen A."/>
            <person name="Malagnac F."/>
            <person name="Mello A."/>
            <person name="Molinier V."/>
            <person name="Miyauchi S."/>
            <person name="Poulain J."/>
            <person name="Riccioni C."/>
            <person name="Rubini A."/>
            <person name="Sitrit Y."/>
            <person name="Splivallo R."/>
            <person name="Traeger S."/>
            <person name="Wang M."/>
            <person name="Zifcakova L."/>
            <person name="Wipf D."/>
            <person name="Zambonelli A."/>
            <person name="Paolocci F."/>
            <person name="Nowrousian M."/>
            <person name="Ottonello S."/>
            <person name="Baldrian P."/>
            <person name="Spatafora J.W."/>
            <person name="Henrissat B."/>
            <person name="Nagy L.G."/>
            <person name="Aury J.M."/>
            <person name="Wincker P."/>
            <person name="Grigoriev I.V."/>
            <person name="Bonfante P."/>
            <person name="Martin F.M."/>
        </authorList>
    </citation>
    <scope>NUCLEOTIDE SEQUENCE [LARGE SCALE GENOMIC DNA]</scope>
    <source>
        <strain evidence="11 12">ATCC MYA-4762</strain>
    </source>
</reference>
<feature type="binding site" evidence="6">
    <location>
        <begin position="426"/>
        <end position="427"/>
    </location>
    <ligand>
        <name>S-adenosyl-L-methionine</name>
        <dbReference type="ChEBI" id="CHEBI:59789"/>
    </ligand>
</feature>
<feature type="binding site" evidence="6">
    <location>
        <position position="399"/>
    </location>
    <ligand>
        <name>S-adenosyl-L-methionine</name>
        <dbReference type="ChEBI" id="CHEBI:59789"/>
    </ligand>
</feature>
<dbReference type="PANTHER" id="PTHR10738">
    <property type="entry name" value="PROTEIN ARGININE N-METHYLTRANSFERASE 5"/>
    <property type="match status" value="1"/>
</dbReference>
<evidence type="ECO:0000313" key="11">
    <source>
        <dbReference type="EMBL" id="RPB19607.1"/>
    </source>
</evidence>
<dbReference type="AlphaFoldDB" id="A0A3N4L9N5"/>
<evidence type="ECO:0000259" key="10">
    <source>
        <dbReference type="Pfam" id="PF17286"/>
    </source>
</evidence>
<dbReference type="InterPro" id="IPR035075">
    <property type="entry name" value="PRMT5"/>
</dbReference>
<evidence type="ECO:0000259" key="8">
    <source>
        <dbReference type="Pfam" id="PF05185"/>
    </source>
</evidence>
<feature type="active site" description="Proton donor/acceptor" evidence="5">
    <location>
        <position position="442"/>
    </location>
</feature>
<dbReference type="Gene3D" id="2.70.160.11">
    <property type="entry name" value="Hnrnp arginine n-methyltransferase1"/>
    <property type="match status" value="1"/>
</dbReference>
<dbReference type="SUPFAM" id="SSF53335">
    <property type="entry name" value="S-adenosyl-L-methionine-dependent methyltransferases"/>
    <property type="match status" value="1"/>
</dbReference>
<dbReference type="InterPro" id="IPR035248">
    <property type="entry name" value="PRMT5_C"/>
</dbReference>
<dbReference type="GO" id="GO:0005829">
    <property type="term" value="C:cytosol"/>
    <property type="evidence" value="ECO:0007669"/>
    <property type="project" value="TreeGrafter"/>
</dbReference>
<feature type="active site" description="Proton donor/acceptor" evidence="5">
    <location>
        <position position="451"/>
    </location>
</feature>
<dbReference type="GO" id="GO:0005634">
    <property type="term" value="C:nucleus"/>
    <property type="evidence" value="ECO:0007669"/>
    <property type="project" value="TreeGrafter"/>
</dbReference>
<dbReference type="Pfam" id="PF17285">
    <property type="entry name" value="PRMT5_TIM"/>
    <property type="match status" value="1"/>
</dbReference>
<dbReference type="InterPro" id="IPR029063">
    <property type="entry name" value="SAM-dependent_MTases_sf"/>
</dbReference>
<feature type="domain" description="PRMT5 TIM barrel" evidence="9">
    <location>
        <begin position="36"/>
        <end position="301"/>
    </location>
</feature>
<keyword evidence="2 4" id="KW-0808">Transferase</keyword>
<dbReference type="InParanoid" id="A0A3N4L9N5"/>
<feature type="site" description="Critical for specifying symmetric addition of methyl groups" evidence="7">
    <location>
        <position position="339"/>
    </location>
</feature>
<keyword evidence="3 4" id="KW-0949">S-adenosyl-L-methionine</keyword>
<dbReference type="FunCoup" id="A0A3N4L9N5">
    <property type="interactions" value="1019"/>
</dbReference>
<evidence type="ECO:0000256" key="6">
    <source>
        <dbReference type="PIRSR" id="PIRSR015894-2"/>
    </source>
</evidence>
<dbReference type="InterPro" id="IPR025799">
    <property type="entry name" value="Arg_MeTrfase"/>
</dbReference>
<dbReference type="FunFam" id="3.40.50.150:FF:000149">
    <property type="entry name" value="Protein arginine N-methyltransferase"/>
    <property type="match status" value="1"/>
</dbReference>
<evidence type="ECO:0000256" key="7">
    <source>
        <dbReference type="PIRSR" id="PIRSR015894-3"/>
    </source>
</evidence>